<keyword evidence="4 12" id="KW-0813">Transport</keyword>
<evidence type="ECO:0000256" key="9">
    <source>
        <dbReference type="ARBA" id="ARBA00023065"/>
    </source>
</evidence>
<reference evidence="14" key="1">
    <citation type="submission" date="2012-06" db="EMBL/GenBank/DDBJ databases">
        <title>Mitogenomics of the Coleoptera under dense taxon sampling.</title>
        <authorList>
            <person name="Timmermans M.J.T.N."/>
            <person name="Lim J."/>
            <person name="Dodsworth S."/>
            <person name="Haran J."/>
            <person name="Ahrens D."/>
            <person name="Bocak L."/>
            <person name="London A."/>
            <person name="Culverwell L."/>
            <person name="Vogler A.P."/>
        </authorList>
    </citation>
    <scope>NUCLEOTIDE SEQUENCE</scope>
</reference>
<gene>
    <name evidence="14" type="primary">atp8</name>
</gene>
<keyword evidence="11 13" id="KW-0472">Membrane</keyword>
<dbReference type="AlphaFoldDB" id="A0A0S2MS38"/>
<keyword evidence="9 12" id="KW-0406">Ion transport</keyword>
<proteinExistence type="inferred from homology"/>
<keyword evidence="6 12" id="KW-0812">Transmembrane</keyword>
<keyword evidence="7 12" id="KW-0375">Hydrogen ion transport</keyword>
<dbReference type="GO" id="GO:0015986">
    <property type="term" value="P:proton motive force-driven ATP synthesis"/>
    <property type="evidence" value="ECO:0007669"/>
    <property type="project" value="InterPro"/>
</dbReference>
<sequence>MPQMAPLSWINLFIFFSSTFILLNTLNYFAFSYQLHKSDKKMSTKKINWKW</sequence>
<geneLocation type="mitochondrion" evidence="14"/>
<evidence type="ECO:0000256" key="3">
    <source>
        <dbReference type="ARBA" id="ARBA00011291"/>
    </source>
</evidence>
<dbReference type="GO" id="GO:0015078">
    <property type="term" value="F:proton transmembrane transporter activity"/>
    <property type="evidence" value="ECO:0007669"/>
    <property type="project" value="InterPro"/>
</dbReference>
<evidence type="ECO:0000256" key="1">
    <source>
        <dbReference type="ARBA" id="ARBA00004304"/>
    </source>
</evidence>
<keyword evidence="8 13" id="KW-1133">Transmembrane helix</keyword>
<comment type="similarity">
    <text evidence="2 12">Belongs to the ATPase protein 8 family.</text>
</comment>
<dbReference type="GO" id="GO:0045259">
    <property type="term" value="C:proton-transporting ATP synthase complex"/>
    <property type="evidence" value="ECO:0007669"/>
    <property type="project" value="UniProtKB-KW"/>
</dbReference>
<evidence type="ECO:0000256" key="7">
    <source>
        <dbReference type="ARBA" id="ARBA00022781"/>
    </source>
</evidence>
<keyword evidence="10 12" id="KW-0496">Mitochondrion</keyword>
<evidence type="ECO:0000256" key="6">
    <source>
        <dbReference type="ARBA" id="ARBA00022692"/>
    </source>
</evidence>
<dbReference type="Pfam" id="PF00895">
    <property type="entry name" value="ATP-synt_8"/>
    <property type="match status" value="1"/>
</dbReference>
<evidence type="ECO:0000256" key="11">
    <source>
        <dbReference type="ARBA" id="ARBA00023136"/>
    </source>
</evidence>
<evidence type="ECO:0000256" key="4">
    <source>
        <dbReference type="ARBA" id="ARBA00022448"/>
    </source>
</evidence>
<evidence type="ECO:0000256" key="2">
    <source>
        <dbReference type="ARBA" id="ARBA00008892"/>
    </source>
</evidence>
<evidence type="ECO:0000256" key="13">
    <source>
        <dbReference type="SAM" id="Phobius"/>
    </source>
</evidence>
<protein>
    <recommendedName>
        <fullName evidence="12">ATP synthase complex subunit 8</fullName>
    </recommendedName>
</protein>
<organism evidence="14">
    <name type="scientific">Dicronychus sp. DIC01</name>
    <dbReference type="NCBI Taxonomy" id="1205549"/>
    <lineage>
        <taxon>Eukaryota</taxon>
        <taxon>Metazoa</taxon>
        <taxon>Ecdysozoa</taxon>
        <taxon>Arthropoda</taxon>
        <taxon>Hexapoda</taxon>
        <taxon>Insecta</taxon>
        <taxon>Pterygota</taxon>
        <taxon>Neoptera</taxon>
        <taxon>Endopterygota</taxon>
        <taxon>Coleoptera</taxon>
        <taxon>Polyphaga</taxon>
        <taxon>Elateriformia</taxon>
        <taxon>Elateroidea</taxon>
        <taxon>Elateridae</taxon>
        <taxon>Cardiophorinae</taxon>
        <taxon>Dicronychus</taxon>
    </lineage>
</organism>
<keyword evidence="5 12" id="KW-0138">CF(0)</keyword>
<dbReference type="InterPro" id="IPR001421">
    <property type="entry name" value="ATP8_metazoa"/>
</dbReference>
<accession>A0A0S2MS38</accession>
<evidence type="ECO:0000256" key="12">
    <source>
        <dbReference type="RuleBase" id="RU003661"/>
    </source>
</evidence>
<evidence type="ECO:0000256" key="8">
    <source>
        <dbReference type="ARBA" id="ARBA00022989"/>
    </source>
</evidence>
<feature type="transmembrane region" description="Helical" evidence="13">
    <location>
        <begin position="12"/>
        <end position="31"/>
    </location>
</feature>
<comment type="subunit">
    <text evidence="3">F-type ATPases have 2 components, CF(1) - the catalytic core - and CF(0) - the membrane proton channel.</text>
</comment>
<dbReference type="GO" id="GO:0031966">
    <property type="term" value="C:mitochondrial membrane"/>
    <property type="evidence" value="ECO:0007669"/>
    <property type="project" value="UniProtKB-SubCell"/>
</dbReference>
<comment type="subcellular location">
    <subcellularLocation>
        <location evidence="1 12">Mitochondrion membrane</location>
        <topology evidence="1 12">Single-pass membrane protein</topology>
    </subcellularLocation>
</comment>
<evidence type="ECO:0000256" key="5">
    <source>
        <dbReference type="ARBA" id="ARBA00022547"/>
    </source>
</evidence>
<evidence type="ECO:0000313" key="14">
    <source>
        <dbReference type="EMBL" id="ALO77553.1"/>
    </source>
</evidence>
<dbReference type="EMBL" id="JX412848">
    <property type="protein sequence ID" value="ALO77553.1"/>
    <property type="molecule type" value="Genomic_DNA"/>
</dbReference>
<name>A0A0S2MS38_9COLE</name>
<evidence type="ECO:0000256" key="10">
    <source>
        <dbReference type="ARBA" id="ARBA00023128"/>
    </source>
</evidence>